<name>A0ACB8AZC5_9AGAM</name>
<dbReference type="Proteomes" id="UP000790709">
    <property type="component" value="Unassembled WGS sequence"/>
</dbReference>
<protein>
    <submittedName>
        <fullName evidence="1">Uncharacterized protein</fullName>
    </submittedName>
</protein>
<gene>
    <name evidence="1" type="ORF">BV22DRAFT_1051414</name>
</gene>
<keyword evidence="2" id="KW-1185">Reference proteome</keyword>
<organism evidence="1 2">
    <name type="scientific">Leucogyrophana mollusca</name>
    <dbReference type="NCBI Taxonomy" id="85980"/>
    <lineage>
        <taxon>Eukaryota</taxon>
        <taxon>Fungi</taxon>
        <taxon>Dikarya</taxon>
        <taxon>Basidiomycota</taxon>
        <taxon>Agaricomycotina</taxon>
        <taxon>Agaricomycetes</taxon>
        <taxon>Agaricomycetidae</taxon>
        <taxon>Boletales</taxon>
        <taxon>Boletales incertae sedis</taxon>
        <taxon>Leucogyrophana</taxon>
    </lineage>
</organism>
<sequence length="219" mass="24300">MVEEGIEVDNVCEQRVLPITLDELLAAPVAEETKEDWSTTRLFVLMSTAKGASYRMYAVGIPLGSELTGELYRFVACTVNGMTVNSELKGTDLVHGTSGGGGLTPATLGVVYWAPMLGVRRQSSRTGKHVVFWGHLDTVKSRLIPMIEGQIRIPEELPNPSGMGYCNFMRIVHKGLQAAYRYVCSKPRLSRRITGPNSTFIAWPPWPGPSQYTRQQRRN</sequence>
<dbReference type="EMBL" id="MU266716">
    <property type="protein sequence ID" value="KAH7918921.1"/>
    <property type="molecule type" value="Genomic_DNA"/>
</dbReference>
<evidence type="ECO:0000313" key="2">
    <source>
        <dbReference type="Proteomes" id="UP000790709"/>
    </source>
</evidence>
<proteinExistence type="predicted"/>
<comment type="caution">
    <text evidence="1">The sequence shown here is derived from an EMBL/GenBank/DDBJ whole genome shotgun (WGS) entry which is preliminary data.</text>
</comment>
<evidence type="ECO:0000313" key="1">
    <source>
        <dbReference type="EMBL" id="KAH7918921.1"/>
    </source>
</evidence>
<reference evidence="1" key="1">
    <citation type="journal article" date="2021" name="New Phytol.">
        <title>Evolutionary innovations through gain and loss of genes in the ectomycorrhizal Boletales.</title>
        <authorList>
            <person name="Wu G."/>
            <person name="Miyauchi S."/>
            <person name="Morin E."/>
            <person name="Kuo A."/>
            <person name="Drula E."/>
            <person name="Varga T."/>
            <person name="Kohler A."/>
            <person name="Feng B."/>
            <person name="Cao Y."/>
            <person name="Lipzen A."/>
            <person name="Daum C."/>
            <person name="Hundley H."/>
            <person name="Pangilinan J."/>
            <person name="Johnson J."/>
            <person name="Barry K."/>
            <person name="LaButti K."/>
            <person name="Ng V."/>
            <person name="Ahrendt S."/>
            <person name="Min B."/>
            <person name="Choi I.G."/>
            <person name="Park H."/>
            <person name="Plett J.M."/>
            <person name="Magnuson J."/>
            <person name="Spatafora J.W."/>
            <person name="Nagy L.G."/>
            <person name="Henrissat B."/>
            <person name="Grigoriev I.V."/>
            <person name="Yang Z.L."/>
            <person name="Xu J."/>
            <person name="Martin F.M."/>
        </authorList>
    </citation>
    <scope>NUCLEOTIDE SEQUENCE</scope>
    <source>
        <strain evidence="1">KUC20120723A-06</strain>
    </source>
</reference>
<accession>A0ACB8AZC5</accession>